<feature type="transmembrane region" description="Helical" evidence="2">
    <location>
        <begin position="102"/>
        <end position="121"/>
    </location>
</feature>
<evidence type="ECO:0000313" key="5">
    <source>
        <dbReference type="Proteomes" id="UP000494206"/>
    </source>
</evidence>
<dbReference type="Proteomes" id="UP000494206">
    <property type="component" value="Unassembled WGS sequence"/>
</dbReference>
<feature type="transmembrane region" description="Helical" evidence="2">
    <location>
        <begin position="69"/>
        <end position="90"/>
    </location>
</feature>
<evidence type="ECO:0000256" key="3">
    <source>
        <dbReference type="SAM" id="SignalP"/>
    </source>
</evidence>
<protein>
    <submittedName>
        <fullName evidence="4">Uncharacterized protein</fullName>
    </submittedName>
</protein>
<comment type="caution">
    <text evidence="4">The sequence shown here is derived from an EMBL/GenBank/DDBJ whole genome shotgun (WGS) entry which is preliminary data.</text>
</comment>
<feature type="compositionally biased region" description="Polar residues" evidence="1">
    <location>
        <begin position="372"/>
        <end position="382"/>
    </location>
</feature>
<organism evidence="4 5">
    <name type="scientific">Caenorhabditis bovis</name>
    <dbReference type="NCBI Taxonomy" id="2654633"/>
    <lineage>
        <taxon>Eukaryota</taxon>
        <taxon>Metazoa</taxon>
        <taxon>Ecdysozoa</taxon>
        <taxon>Nematoda</taxon>
        <taxon>Chromadorea</taxon>
        <taxon>Rhabditida</taxon>
        <taxon>Rhabditina</taxon>
        <taxon>Rhabditomorpha</taxon>
        <taxon>Rhabditoidea</taxon>
        <taxon>Rhabditidae</taxon>
        <taxon>Peloderinae</taxon>
        <taxon>Caenorhabditis</taxon>
    </lineage>
</organism>
<accession>A0A8S1EWI1</accession>
<feature type="transmembrane region" description="Helical" evidence="2">
    <location>
        <begin position="321"/>
        <end position="344"/>
    </location>
</feature>
<dbReference type="OrthoDB" id="5848162at2759"/>
<feature type="transmembrane region" description="Helical" evidence="2">
    <location>
        <begin position="220"/>
        <end position="245"/>
    </location>
</feature>
<feature type="region of interest" description="Disordered" evidence="1">
    <location>
        <begin position="372"/>
        <end position="395"/>
    </location>
</feature>
<feature type="chain" id="PRO_5035748979" evidence="3">
    <location>
        <begin position="27"/>
        <end position="395"/>
    </location>
</feature>
<evidence type="ECO:0000256" key="2">
    <source>
        <dbReference type="SAM" id="Phobius"/>
    </source>
</evidence>
<feature type="transmembrane region" description="Helical" evidence="2">
    <location>
        <begin position="175"/>
        <end position="200"/>
    </location>
</feature>
<keyword evidence="3" id="KW-0732">Signal</keyword>
<feature type="transmembrane region" description="Helical" evidence="2">
    <location>
        <begin position="266"/>
        <end position="287"/>
    </location>
</feature>
<keyword evidence="2" id="KW-1133">Transmembrane helix</keyword>
<evidence type="ECO:0000313" key="4">
    <source>
        <dbReference type="EMBL" id="CAB3404394.1"/>
    </source>
</evidence>
<reference evidence="4 5" key="1">
    <citation type="submission" date="2020-04" db="EMBL/GenBank/DDBJ databases">
        <authorList>
            <person name="Laetsch R D."/>
            <person name="Stevens L."/>
            <person name="Kumar S."/>
            <person name="Blaxter L. M."/>
        </authorList>
    </citation>
    <scope>NUCLEOTIDE SEQUENCE [LARGE SCALE GENOMIC DNA]</scope>
</reference>
<gene>
    <name evidence="4" type="ORF">CBOVIS_LOCUS6740</name>
</gene>
<keyword evidence="2" id="KW-0812">Transmembrane</keyword>
<dbReference type="AlphaFoldDB" id="A0A8S1EWI1"/>
<feature type="transmembrane region" description="Helical" evidence="2">
    <location>
        <begin position="150"/>
        <end position="168"/>
    </location>
</feature>
<name>A0A8S1EWI1_9PELO</name>
<feature type="signal peptide" evidence="3">
    <location>
        <begin position="1"/>
        <end position="26"/>
    </location>
</feature>
<sequence length="395" mass="44286">MPKNTGEALATVLLLIVVLLVPETNSARKTTTRKPMTTTTVDVGLYVYDDYTDEGMGNSQSARLIADQIAYGVISCVTVGVLIVMIYLSLFGQRIRSTAIRWHVLNCSAWGILHLISYASFAEKAPWPNYITNQDWRNTAKQVECFTRSVFPAGMIFVYVESILLTNVPKLANNLFFNFIFFFLLIPLLNFIMVFCYHAHYMDVVWFYEPMDMFNLVTYVLFVVFTLIYFIWCLIGSCMCCATIAAKNPGPRSVSTYADMWLLFPYGLVPSIMYGPSFGMTAVGFAMKHLLTWVLESGLLGGGGGGGSAHMDLLIQVMTNAILAMPWFVLLFPLVQSILTLLCIRMYREQLFFMLSCGRVYEGPKHKIGQSSAKNEWASSSVGPPPLYPVSEKVD</sequence>
<proteinExistence type="predicted"/>
<keyword evidence="2" id="KW-0472">Membrane</keyword>
<dbReference type="EMBL" id="CADEPM010000004">
    <property type="protein sequence ID" value="CAB3404394.1"/>
    <property type="molecule type" value="Genomic_DNA"/>
</dbReference>
<evidence type="ECO:0000256" key="1">
    <source>
        <dbReference type="SAM" id="MobiDB-lite"/>
    </source>
</evidence>
<keyword evidence="5" id="KW-1185">Reference proteome</keyword>